<evidence type="ECO:0000313" key="2">
    <source>
        <dbReference type="EMBL" id="QDV24140.1"/>
    </source>
</evidence>
<feature type="region of interest" description="Disordered" evidence="1">
    <location>
        <begin position="356"/>
        <end position="379"/>
    </location>
</feature>
<dbReference type="Gene3D" id="2.30.30.40">
    <property type="entry name" value="SH3 Domains"/>
    <property type="match status" value="1"/>
</dbReference>
<feature type="compositionally biased region" description="Low complexity" evidence="1">
    <location>
        <begin position="489"/>
        <end position="501"/>
    </location>
</feature>
<dbReference type="OrthoDB" id="288013at2"/>
<reference evidence="2 3" key="1">
    <citation type="submission" date="2019-02" db="EMBL/GenBank/DDBJ databases">
        <title>Deep-cultivation of Planctomycetes and their phenomic and genomic characterization uncovers novel biology.</title>
        <authorList>
            <person name="Wiegand S."/>
            <person name="Jogler M."/>
            <person name="Boedeker C."/>
            <person name="Pinto D."/>
            <person name="Vollmers J."/>
            <person name="Rivas-Marin E."/>
            <person name="Kohn T."/>
            <person name="Peeters S.H."/>
            <person name="Heuer A."/>
            <person name="Rast P."/>
            <person name="Oberbeckmann S."/>
            <person name="Bunk B."/>
            <person name="Jeske O."/>
            <person name="Meyerdierks A."/>
            <person name="Storesund J.E."/>
            <person name="Kallscheuer N."/>
            <person name="Luecker S."/>
            <person name="Lage O.M."/>
            <person name="Pohl T."/>
            <person name="Merkel B.J."/>
            <person name="Hornburger P."/>
            <person name="Mueller R.-W."/>
            <person name="Bruemmer F."/>
            <person name="Labrenz M."/>
            <person name="Spormann A.M."/>
            <person name="Op den Camp H."/>
            <person name="Overmann J."/>
            <person name="Amann R."/>
            <person name="Jetten M.S.M."/>
            <person name="Mascher T."/>
            <person name="Medema M.H."/>
            <person name="Devos D.P."/>
            <person name="Kaster A.-K."/>
            <person name="Ovreas L."/>
            <person name="Rohde M."/>
            <person name="Galperin M.Y."/>
            <person name="Jogler C."/>
        </authorList>
    </citation>
    <scope>NUCLEOTIDE SEQUENCE [LARGE SCALE GENOMIC DNA]</scope>
    <source>
        <strain evidence="2 3">Q31a</strain>
    </source>
</reference>
<dbReference type="KEGG" id="ahel:Q31a_24530"/>
<feature type="region of interest" description="Disordered" evidence="1">
    <location>
        <begin position="413"/>
        <end position="468"/>
    </location>
</feature>
<evidence type="ECO:0000256" key="1">
    <source>
        <dbReference type="SAM" id="MobiDB-lite"/>
    </source>
</evidence>
<organism evidence="2 3">
    <name type="scientific">Aureliella helgolandensis</name>
    <dbReference type="NCBI Taxonomy" id="2527968"/>
    <lineage>
        <taxon>Bacteria</taxon>
        <taxon>Pseudomonadati</taxon>
        <taxon>Planctomycetota</taxon>
        <taxon>Planctomycetia</taxon>
        <taxon>Pirellulales</taxon>
        <taxon>Pirellulaceae</taxon>
        <taxon>Aureliella</taxon>
    </lineage>
</organism>
<feature type="compositionally biased region" description="Basic and acidic residues" evidence="1">
    <location>
        <begin position="413"/>
        <end position="424"/>
    </location>
</feature>
<keyword evidence="3" id="KW-1185">Reference proteome</keyword>
<dbReference type="EMBL" id="CP036298">
    <property type="protein sequence ID" value="QDV24140.1"/>
    <property type="molecule type" value="Genomic_DNA"/>
</dbReference>
<feature type="region of interest" description="Disordered" evidence="1">
    <location>
        <begin position="488"/>
        <end position="517"/>
    </location>
</feature>
<sequence length="745" mass="80211">MRRAHRKLTNRPAFPLNSGRYRLPLTLAAAVLWLPLILLSLAQESSRAAESSPSEPEPRKVFVTVSDVQLHSGPSEDFYPTAILKKGAVLSVYQQSEDGWLGVRPPAGSFSWVAASDAFLLPGGKVIEITNETAVSWIGTQLGSAKQYRWQVQLQRGEQLAVVGEATRKTEDGKPVLWYRIAPPSGEFRWIQASAVSPVPEHVKTKIRKQSAGSSSAVTTASYDTEEIQGEIVLESGSALPSDSEYYGDNGVEFSEEFVDGEFYDAQYGQGEWLDGELAEGEYIVGGPYEEGMVGGGYYDDAQIIEGEVIGAEPMLGGGPSRPAEHFEGWHAMQFSFGGLNLPWLSRVLNRRQGQTGYDPLKDDPFSLAIPSRPSQGLPNRGDYAATAMMNSPPVMSNSQAYREPDIYAPEMVDRGRGWRDPRTIRGGAGSGHAGSSTRQPAVPHLAPVPDDNASIHSRRSNSAPPSTALELAQERMATMRETIERKFGPGAPAANSPPANDSQPIFRPAENAPYTPPVQQISASLSENGGGGGRPARMEQVDWYGLGANGAVSRYEPLQLGSSGLTQLQLALGEMVASPMQNWNLLPLAAEAERYISVGSTAVERGQARLLLDRINAFRALAARSGYTQFSPSVISNSYTSPNNWSGNPVASASFSTPVANSMPSSGMSYDSTGWLVPVHAAVAGQPNYALTDDSGKILTYVSPLPGMKLDLYLNQAVGITGLKGYLPQLQAGNIQAHRVSRLR</sequence>
<dbReference type="RefSeq" id="WP_145077590.1">
    <property type="nucleotide sequence ID" value="NZ_CP036298.1"/>
</dbReference>
<evidence type="ECO:0008006" key="4">
    <source>
        <dbReference type="Google" id="ProtNLM"/>
    </source>
</evidence>
<gene>
    <name evidence="2" type="ORF">Q31a_24530</name>
</gene>
<dbReference type="AlphaFoldDB" id="A0A518G6C4"/>
<accession>A0A518G6C4</accession>
<protein>
    <recommendedName>
        <fullName evidence="4">SH3b domain-containing protein</fullName>
    </recommendedName>
</protein>
<name>A0A518G6C4_9BACT</name>
<evidence type="ECO:0000313" key="3">
    <source>
        <dbReference type="Proteomes" id="UP000318017"/>
    </source>
</evidence>
<dbReference type="Proteomes" id="UP000318017">
    <property type="component" value="Chromosome"/>
</dbReference>
<proteinExistence type="predicted"/>